<feature type="region of interest" description="Disordered" evidence="4">
    <location>
        <begin position="156"/>
        <end position="175"/>
    </location>
</feature>
<keyword evidence="3" id="KW-0539">Nucleus</keyword>
<dbReference type="Pfam" id="PF00505">
    <property type="entry name" value="HMG_box"/>
    <property type="match status" value="1"/>
</dbReference>
<dbReference type="AlphaFoldDB" id="A0A409VWG3"/>
<dbReference type="GO" id="GO:0000978">
    <property type="term" value="F:RNA polymerase II cis-regulatory region sequence-specific DNA binding"/>
    <property type="evidence" value="ECO:0007669"/>
    <property type="project" value="TreeGrafter"/>
</dbReference>
<accession>A0A409VWG3</accession>
<evidence type="ECO:0000256" key="2">
    <source>
        <dbReference type="ARBA" id="ARBA00023163"/>
    </source>
</evidence>
<dbReference type="InterPro" id="IPR050140">
    <property type="entry name" value="SRY-related_HMG-box_TF-like"/>
</dbReference>
<proteinExistence type="predicted"/>
<keyword evidence="2" id="KW-0804">Transcription</keyword>
<evidence type="ECO:0000256" key="3">
    <source>
        <dbReference type="PROSITE-ProRule" id="PRU00267"/>
    </source>
</evidence>
<evidence type="ECO:0000256" key="1">
    <source>
        <dbReference type="ARBA" id="ARBA00023125"/>
    </source>
</evidence>
<feature type="compositionally biased region" description="Low complexity" evidence="4">
    <location>
        <begin position="400"/>
        <end position="418"/>
    </location>
</feature>
<feature type="compositionally biased region" description="Low complexity" evidence="4">
    <location>
        <begin position="65"/>
        <end position="78"/>
    </location>
</feature>
<feature type="compositionally biased region" description="Polar residues" evidence="4">
    <location>
        <begin position="11"/>
        <end position="21"/>
    </location>
</feature>
<evidence type="ECO:0000259" key="5">
    <source>
        <dbReference type="PROSITE" id="PS50118"/>
    </source>
</evidence>
<evidence type="ECO:0000313" key="7">
    <source>
        <dbReference type="Proteomes" id="UP000284842"/>
    </source>
</evidence>
<dbReference type="EMBL" id="NHTK01005947">
    <property type="protein sequence ID" value="PPQ70612.1"/>
    <property type="molecule type" value="Genomic_DNA"/>
</dbReference>
<dbReference type="GO" id="GO:0030154">
    <property type="term" value="P:cell differentiation"/>
    <property type="evidence" value="ECO:0007669"/>
    <property type="project" value="TreeGrafter"/>
</dbReference>
<dbReference type="InterPro" id="IPR036910">
    <property type="entry name" value="HMG_box_dom_sf"/>
</dbReference>
<evidence type="ECO:0000313" key="6">
    <source>
        <dbReference type="EMBL" id="PPQ70612.1"/>
    </source>
</evidence>
<comment type="caution">
    <text evidence="6">The sequence shown here is derived from an EMBL/GenBank/DDBJ whole genome shotgun (WGS) entry which is preliminary data.</text>
</comment>
<sequence length="546" mass="60292">MPALRTRDTQSRTLEVTTDASAPQPPSLHIVSPTPRSFTFPSTHNLSDSPYSSPSSSPFEPDLRSLPSSSSHCTLSTSTPPPPPVARPFSPESPSVHYPTESPITTSNLKRRKSSCSSDVVERRPKKGDEDYIKRPENAFILFRRKCCEDRQAVEEGTAAAADGPTKKQRQADLSKTISQQWKSLSAEERQFWEQLAKDKKKEHEALYPNYVYRPQRAKDKDSKLKGKKLKKIDQEETDSVSFVVPVNRGFGRSASMPTPPPFQSIQVPNVYQFTPSCPTSPSLLPMISRRSAHPGHQEPVDILSNFDYVPNNSYVPPSFSVPGQFEATLQVSIHRGGGSIEPFVALSNNRYPPFKSSEFLRSMFNVPNQQQQQQSQQPQQLNLQSNEPSLLPAHQIVSPASSIGSGSSGPSSPATGPYTPTNALVSHFLPQPTNLTGLEAQAQAEMELQMEMQMQAEFANFQWGGSANDLWGNEPSVLMGDDFDIHAIPPIELGIPKYTESMALAGPTALEFGQEFTQALEARQFSDESQRGLIAFDEMMAGHVF</sequence>
<dbReference type="CDD" id="cd01389">
    <property type="entry name" value="HMG-box_ROX1-like"/>
    <property type="match status" value="1"/>
</dbReference>
<feature type="compositionally biased region" description="Low complexity" evidence="4">
    <location>
        <begin position="47"/>
        <end position="58"/>
    </location>
</feature>
<dbReference type="InParanoid" id="A0A409VWG3"/>
<dbReference type="PROSITE" id="PS50118">
    <property type="entry name" value="HMG_BOX_2"/>
    <property type="match status" value="1"/>
</dbReference>
<keyword evidence="1 3" id="KW-0238">DNA-binding</keyword>
<dbReference type="Proteomes" id="UP000284842">
    <property type="component" value="Unassembled WGS sequence"/>
</dbReference>
<dbReference type="PANTHER" id="PTHR10270:SF161">
    <property type="entry name" value="SEX-DETERMINING REGION Y PROTEIN"/>
    <property type="match status" value="1"/>
</dbReference>
<protein>
    <recommendedName>
        <fullName evidence="5">HMG box domain-containing protein</fullName>
    </recommendedName>
</protein>
<dbReference type="PANTHER" id="PTHR10270">
    <property type="entry name" value="SOX TRANSCRIPTION FACTOR"/>
    <property type="match status" value="1"/>
</dbReference>
<dbReference type="Gene3D" id="1.10.30.10">
    <property type="entry name" value="High mobility group box domain"/>
    <property type="match status" value="1"/>
</dbReference>
<reference evidence="6 7" key="1">
    <citation type="journal article" date="2018" name="Evol. Lett.">
        <title>Horizontal gene cluster transfer increased hallucinogenic mushroom diversity.</title>
        <authorList>
            <person name="Reynolds H.T."/>
            <person name="Vijayakumar V."/>
            <person name="Gluck-Thaler E."/>
            <person name="Korotkin H.B."/>
            <person name="Matheny P.B."/>
            <person name="Slot J.C."/>
        </authorList>
    </citation>
    <scope>NUCLEOTIDE SEQUENCE [LARGE SCALE GENOMIC DNA]</scope>
    <source>
        <strain evidence="6 7">2629</strain>
    </source>
</reference>
<feature type="compositionally biased region" description="Basic and acidic residues" evidence="4">
    <location>
        <begin position="120"/>
        <end position="132"/>
    </location>
</feature>
<name>A0A409VWG3_9AGAR</name>
<feature type="domain" description="HMG box" evidence="5">
    <location>
        <begin position="133"/>
        <end position="212"/>
    </location>
</feature>
<dbReference type="SUPFAM" id="SSF47095">
    <property type="entry name" value="HMG-box"/>
    <property type="match status" value="1"/>
</dbReference>
<feature type="compositionally biased region" description="Polar residues" evidence="4">
    <location>
        <begin position="34"/>
        <end position="46"/>
    </location>
</feature>
<dbReference type="GO" id="GO:0001228">
    <property type="term" value="F:DNA-binding transcription activator activity, RNA polymerase II-specific"/>
    <property type="evidence" value="ECO:0007669"/>
    <property type="project" value="TreeGrafter"/>
</dbReference>
<dbReference type="GO" id="GO:0005634">
    <property type="term" value="C:nucleus"/>
    <property type="evidence" value="ECO:0007669"/>
    <property type="project" value="UniProtKB-UniRule"/>
</dbReference>
<feature type="compositionally biased region" description="Basic and acidic residues" evidence="4">
    <location>
        <begin position="1"/>
        <end position="10"/>
    </location>
</feature>
<dbReference type="InterPro" id="IPR009071">
    <property type="entry name" value="HMG_box_dom"/>
</dbReference>
<evidence type="ECO:0000256" key="4">
    <source>
        <dbReference type="SAM" id="MobiDB-lite"/>
    </source>
</evidence>
<dbReference type="OrthoDB" id="6247875at2759"/>
<dbReference type="STRING" id="181874.A0A409VWG3"/>
<keyword evidence="7" id="KW-1185">Reference proteome</keyword>
<feature type="region of interest" description="Disordered" evidence="4">
    <location>
        <begin position="1"/>
        <end position="132"/>
    </location>
</feature>
<dbReference type="SMART" id="SM00398">
    <property type="entry name" value="HMG"/>
    <property type="match status" value="1"/>
</dbReference>
<organism evidence="6 7">
    <name type="scientific">Panaeolus cyanescens</name>
    <dbReference type="NCBI Taxonomy" id="181874"/>
    <lineage>
        <taxon>Eukaryota</taxon>
        <taxon>Fungi</taxon>
        <taxon>Dikarya</taxon>
        <taxon>Basidiomycota</taxon>
        <taxon>Agaricomycotina</taxon>
        <taxon>Agaricomycetes</taxon>
        <taxon>Agaricomycetidae</taxon>
        <taxon>Agaricales</taxon>
        <taxon>Agaricineae</taxon>
        <taxon>Galeropsidaceae</taxon>
        <taxon>Panaeolus</taxon>
    </lineage>
</organism>
<feature type="region of interest" description="Disordered" evidence="4">
    <location>
        <begin position="400"/>
        <end position="426"/>
    </location>
</feature>
<gene>
    <name evidence="6" type="ORF">CVT24_000685</name>
</gene>
<feature type="DNA-binding region" description="HMG box" evidence="3">
    <location>
        <begin position="133"/>
        <end position="212"/>
    </location>
</feature>